<dbReference type="PROSITE" id="PS50127">
    <property type="entry name" value="UBC_2"/>
    <property type="match status" value="1"/>
</dbReference>
<feature type="compositionally biased region" description="Basic and acidic residues" evidence="8">
    <location>
        <begin position="8"/>
        <end position="18"/>
    </location>
</feature>
<dbReference type="EMBL" id="CM000639">
    <property type="protein sequence ID" value="EED95096.1"/>
    <property type="molecule type" value="Genomic_DNA"/>
</dbReference>
<evidence type="ECO:0000256" key="7">
    <source>
        <dbReference type="RuleBase" id="RU362109"/>
    </source>
</evidence>
<dbReference type="PROSITE" id="PS00183">
    <property type="entry name" value="UBC_1"/>
    <property type="match status" value="1"/>
</dbReference>
<feature type="compositionally biased region" description="Low complexity" evidence="8">
    <location>
        <begin position="38"/>
        <end position="54"/>
    </location>
</feature>
<dbReference type="eggNOG" id="KOG0420">
    <property type="taxonomic scope" value="Eukaryota"/>
</dbReference>
<dbReference type="SUPFAM" id="SSF54495">
    <property type="entry name" value="UBC-like"/>
    <property type="match status" value="1"/>
</dbReference>
<feature type="domain" description="UBC core" evidence="9">
    <location>
        <begin position="75"/>
        <end position="219"/>
    </location>
</feature>
<dbReference type="GO" id="GO:0005524">
    <property type="term" value="F:ATP binding"/>
    <property type="evidence" value="ECO:0007669"/>
    <property type="project" value="UniProtKB-UniRule"/>
</dbReference>
<dbReference type="InterPro" id="IPR016135">
    <property type="entry name" value="UBQ-conjugating_enzyme/RWD"/>
</dbReference>
<reference evidence="10 11" key="1">
    <citation type="journal article" date="2004" name="Science">
        <title>The genome of the diatom Thalassiosira pseudonana: ecology, evolution, and metabolism.</title>
        <authorList>
            <person name="Armbrust E.V."/>
            <person name="Berges J.A."/>
            <person name="Bowler C."/>
            <person name="Green B.R."/>
            <person name="Martinez D."/>
            <person name="Putnam N.H."/>
            <person name="Zhou S."/>
            <person name="Allen A.E."/>
            <person name="Apt K.E."/>
            <person name="Bechner M."/>
            <person name="Brzezinski M.A."/>
            <person name="Chaal B.K."/>
            <person name="Chiovitti A."/>
            <person name="Davis A.K."/>
            <person name="Demarest M.S."/>
            <person name="Detter J.C."/>
            <person name="Glavina T."/>
            <person name="Goodstein D."/>
            <person name="Hadi M.Z."/>
            <person name="Hellsten U."/>
            <person name="Hildebrand M."/>
            <person name="Jenkins B.D."/>
            <person name="Jurka J."/>
            <person name="Kapitonov V.V."/>
            <person name="Kroger N."/>
            <person name="Lau W.W."/>
            <person name="Lane T.W."/>
            <person name="Larimer F.W."/>
            <person name="Lippmeier J.C."/>
            <person name="Lucas S."/>
            <person name="Medina M."/>
            <person name="Montsant A."/>
            <person name="Obornik M."/>
            <person name="Parker M.S."/>
            <person name="Palenik B."/>
            <person name="Pazour G.J."/>
            <person name="Richardson P.M."/>
            <person name="Rynearson T.A."/>
            <person name="Saito M.A."/>
            <person name="Schwartz D.C."/>
            <person name="Thamatrakoln K."/>
            <person name="Valentin K."/>
            <person name="Vardi A."/>
            <person name="Wilkerson F.P."/>
            <person name="Rokhsar D.S."/>
        </authorList>
    </citation>
    <scope>NUCLEOTIDE SEQUENCE [LARGE SCALE GENOMIC DNA]</scope>
    <source>
        <strain evidence="10 11">CCMP1335</strain>
    </source>
</reference>
<dbReference type="InterPro" id="IPR000608">
    <property type="entry name" value="UBC"/>
</dbReference>
<dbReference type="InterPro" id="IPR050113">
    <property type="entry name" value="Ub_conjugating_enzyme"/>
</dbReference>
<comment type="similarity">
    <text evidence="7">Belongs to the ubiquitin-conjugating enzyme family.</text>
</comment>
<evidence type="ECO:0000256" key="2">
    <source>
        <dbReference type="ARBA" id="ARBA00022679"/>
    </source>
</evidence>
<sequence>MLALKKKREAEAKAKAEAEAAAAAQSPPSGQDAVMGEATTATAANGDGGKVSLLGIGGKKKKENGTGGGGKKRSPGEIRIQKDIAELDGGKVANIEFPNPNDLTIFEVSITPDSGYWKNATYKFKFEIPDHYPHTPPKVNCDTKIYHPNINLEGKVCLNILREDWKPVLDINAVIYGLIFLFYEPNPDDPLNHEAADLFRKDTKQFERLVQRTLKGGVMDGVHFKKLV</sequence>
<evidence type="ECO:0000256" key="4">
    <source>
        <dbReference type="ARBA" id="ARBA00022786"/>
    </source>
</evidence>
<dbReference type="PaxDb" id="35128-Thaps21129"/>
<dbReference type="KEGG" id="tps:THAPSDRAFT_21129"/>
<dbReference type="AlphaFoldDB" id="B8BTH6"/>
<dbReference type="PANTHER" id="PTHR24067">
    <property type="entry name" value="UBIQUITIN-CONJUGATING ENZYME E2"/>
    <property type="match status" value="1"/>
</dbReference>
<evidence type="ECO:0000256" key="8">
    <source>
        <dbReference type="SAM" id="MobiDB-lite"/>
    </source>
</evidence>
<dbReference type="Proteomes" id="UP000001449">
    <property type="component" value="Chromosome 2"/>
</dbReference>
<dbReference type="HOGENOM" id="CLU_030988_6_0_1"/>
<dbReference type="GO" id="GO:0005829">
    <property type="term" value="C:cytosol"/>
    <property type="evidence" value="ECO:0000318"/>
    <property type="project" value="GO_Central"/>
</dbReference>
<dbReference type="GeneID" id="7442212"/>
<reference evidence="10 11" key="2">
    <citation type="journal article" date="2008" name="Nature">
        <title>The Phaeodactylum genome reveals the evolutionary history of diatom genomes.</title>
        <authorList>
            <person name="Bowler C."/>
            <person name="Allen A.E."/>
            <person name="Badger J.H."/>
            <person name="Grimwood J."/>
            <person name="Jabbari K."/>
            <person name="Kuo A."/>
            <person name="Maheswari U."/>
            <person name="Martens C."/>
            <person name="Maumus F."/>
            <person name="Otillar R.P."/>
            <person name="Rayko E."/>
            <person name="Salamov A."/>
            <person name="Vandepoele K."/>
            <person name="Beszteri B."/>
            <person name="Gruber A."/>
            <person name="Heijde M."/>
            <person name="Katinka M."/>
            <person name="Mock T."/>
            <person name="Valentin K."/>
            <person name="Verret F."/>
            <person name="Berges J.A."/>
            <person name="Brownlee C."/>
            <person name="Cadoret J.P."/>
            <person name="Chiovitti A."/>
            <person name="Choi C.J."/>
            <person name="Coesel S."/>
            <person name="De Martino A."/>
            <person name="Detter J.C."/>
            <person name="Durkin C."/>
            <person name="Falciatore A."/>
            <person name="Fournet J."/>
            <person name="Haruta M."/>
            <person name="Huysman M.J."/>
            <person name="Jenkins B.D."/>
            <person name="Jiroutova K."/>
            <person name="Jorgensen R.E."/>
            <person name="Joubert Y."/>
            <person name="Kaplan A."/>
            <person name="Kroger N."/>
            <person name="Kroth P.G."/>
            <person name="La Roche J."/>
            <person name="Lindquist E."/>
            <person name="Lommer M."/>
            <person name="Martin-Jezequel V."/>
            <person name="Lopez P.J."/>
            <person name="Lucas S."/>
            <person name="Mangogna M."/>
            <person name="McGinnis K."/>
            <person name="Medlin L.K."/>
            <person name="Montsant A."/>
            <person name="Oudot-Le Secq M.P."/>
            <person name="Napoli C."/>
            <person name="Obornik M."/>
            <person name="Parker M.S."/>
            <person name="Petit J.L."/>
            <person name="Porcel B.M."/>
            <person name="Poulsen N."/>
            <person name="Robison M."/>
            <person name="Rychlewski L."/>
            <person name="Rynearson T.A."/>
            <person name="Schmutz J."/>
            <person name="Shapiro H."/>
            <person name="Siaut M."/>
            <person name="Stanley M."/>
            <person name="Sussman M.R."/>
            <person name="Taylor A.R."/>
            <person name="Vardi A."/>
            <person name="von Dassow P."/>
            <person name="Vyverman W."/>
            <person name="Willis A."/>
            <person name="Wyrwicz L.S."/>
            <person name="Rokhsar D.S."/>
            <person name="Weissenbach J."/>
            <person name="Armbrust E.V."/>
            <person name="Green B.R."/>
            <person name="Van de Peer Y."/>
            <person name="Grigoriev I.V."/>
        </authorList>
    </citation>
    <scope>NUCLEOTIDE SEQUENCE [LARGE SCALE GENOMIC DNA]</scope>
    <source>
        <strain evidence="10 11">CCMP1335</strain>
    </source>
</reference>
<evidence type="ECO:0000313" key="10">
    <source>
        <dbReference type="EMBL" id="EED95096.1"/>
    </source>
</evidence>
<dbReference type="FunFam" id="3.10.110.10:FF:000005">
    <property type="entry name" value="NEDD8-conjugating enzyme Ubc12"/>
    <property type="match status" value="1"/>
</dbReference>
<dbReference type="GO" id="GO:0005634">
    <property type="term" value="C:nucleus"/>
    <property type="evidence" value="ECO:0000318"/>
    <property type="project" value="GO_Central"/>
</dbReference>
<gene>
    <name evidence="10" type="ORF">THAPSDRAFT_21129</name>
</gene>
<dbReference type="InParanoid" id="B8BTH6"/>
<feature type="active site" description="Glycyl thioester intermediate" evidence="6">
    <location>
        <position position="157"/>
    </location>
</feature>
<keyword evidence="5 7" id="KW-0067">ATP-binding</keyword>
<proteinExistence type="inferred from homology"/>
<organism evidence="10 11">
    <name type="scientific">Thalassiosira pseudonana</name>
    <name type="common">Marine diatom</name>
    <name type="synonym">Cyclotella nana</name>
    <dbReference type="NCBI Taxonomy" id="35128"/>
    <lineage>
        <taxon>Eukaryota</taxon>
        <taxon>Sar</taxon>
        <taxon>Stramenopiles</taxon>
        <taxon>Ochrophyta</taxon>
        <taxon>Bacillariophyta</taxon>
        <taxon>Coscinodiscophyceae</taxon>
        <taxon>Thalassiosirophycidae</taxon>
        <taxon>Thalassiosirales</taxon>
        <taxon>Thalassiosiraceae</taxon>
        <taxon>Thalassiosira</taxon>
    </lineage>
</organism>
<keyword evidence="4 7" id="KW-0833">Ubl conjugation pathway</keyword>
<evidence type="ECO:0000259" key="9">
    <source>
        <dbReference type="PROSITE" id="PS50127"/>
    </source>
</evidence>
<accession>B8BTH6</accession>
<dbReference type="InterPro" id="IPR023313">
    <property type="entry name" value="UBQ-conjugating_AS"/>
</dbReference>
<keyword evidence="3 7" id="KW-0547">Nucleotide-binding</keyword>
<evidence type="ECO:0000256" key="3">
    <source>
        <dbReference type="ARBA" id="ARBA00022741"/>
    </source>
</evidence>
<dbReference type="FunCoup" id="B8BTH6">
    <property type="interactions" value="394"/>
</dbReference>
<evidence type="ECO:0000313" key="11">
    <source>
        <dbReference type="Proteomes" id="UP000001449"/>
    </source>
</evidence>
<dbReference type="SMART" id="SM00212">
    <property type="entry name" value="UBCc"/>
    <property type="match status" value="1"/>
</dbReference>
<dbReference type="GO" id="GO:0045116">
    <property type="term" value="P:protein neddylation"/>
    <property type="evidence" value="ECO:0000318"/>
    <property type="project" value="GO_Central"/>
</dbReference>
<dbReference type="Pfam" id="PF00179">
    <property type="entry name" value="UQ_con"/>
    <property type="match status" value="1"/>
</dbReference>
<dbReference type="STRING" id="35128.B8BTH6"/>
<dbReference type="OMA" id="CQVDFPD"/>
<dbReference type="Gene3D" id="3.10.110.10">
    <property type="entry name" value="Ubiquitin Conjugating Enzyme"/>
    <property type="match status" value="1"/>
</dbReference>
<keyword evidence="2" id="KW-0808">Transferase</keyword>
<protein>
    <recommendedName>
        <fullName evidence="9">UBC core domain-containing protein</fullName>
    </recommendedName>
</protein>
<feature type="region of interest" description="Disordered" evidence="8">
    <location>
        <begin position="1"/>
        <end position="78"/>
    </location>
</feature>
<dbReference type="GO" id="GO:0019788">
    <property type="term" value="F:NEDD8 transferase activity"/>
    <property type="evidence" value="ECO:0000318"/>
    <property type="project" value="GO_Central"/>
</dbReference>
<name>B8BTH6_THAPS</name>
<evidence type="ECO:0000256" key="1">
    <source>
        <dbReference type="ARBA" id="ARBA00005032"/>
    </source>
</evidence>
<evidence type="ECO:0000256" key="5">
    <source>
        <dbReference type="ARBA" id="ARBA00022840"/>
    </source>
</evidence>
<comment type="pathway">
    <text evidence="1">Protein modification; protein neddylation.</text>
</comment>
<dbReference type="CDD" id="cd23794">
    <property type="entry name" value="UBCc_UBE2F_UBE2M"/>
    <property type="match status" value="1"/>
</dbReference>
<keyword evidence="11" id="KW-1185">Reference proteome</keyword>
<dbReference type="RefSeq" id="XP_002287653.1">
    <property type="nucleotide sequence ID" value="XM_002287617.1"/>
</dbReference>
<evidence type="ECO:0000256" key="6">
    <source>
        <dbReference type="PROSITE-ProRule" id="PRU10133"/>
    </source>
</evidence>